<evidence type="ECO:0000256" key="1">
    <source>
        <dbReference type="SAM" id="MobiDB-lite"/>
    </source>
</evidence>
<protein>
    <submittedName>
        <fullName evidence="4">VWFA domain-containing protein</fullName>
    </submittedName>
</protein>
<feature type="compositionally biased region" description="Low complexity" evidence="1">
    <location>
        <begin position="238"/>
        <end position="250"/>
    </location>
</feature>
<sequence length="878" mass="97933">MTIYVFVIDNSASMAQVSHTGSSLLDIGKSFIETFIKQRSKECQKDRFMVVSCDEYPSCIKAGWREGNTVLNEQLKRLRPTGTTTLESAVGRAFWLLSVNRIPQDAPGNGMRLVTAEPAVVIVISDGTLIDATPVFVPEKFESVGVEFFAEVYRPEHRCYGILLRFPNRTASPWLGALEAYPGGLGNFCAATGGRCYVATNPRILNNAVDTILGKTNIIYTRLTFEYIGPDLTEAPKPNGNSENSNPNGELPKTPDDLPWKTTITGVTKFPRNENAVLEGRKYFWPLPENYAPDPMFKKLPLRPGIPKLTFTYTPRAPPRWAEQQGIDRYEVELTPLTAFILERRNLGGHYPVIVPGSMHGSAHPSGYLVAEQTTVGHLAGSDFQKLSMPRWTVFFYVTPYNYPELIDLMDSKMHGTPLMTLKQRVQRYLNGVPIYYIYTHEKGMVLRMILKQYLGYDDDQRRNTPYNARVIQSIESFRQRMKMEYDECISEVGHALAQSNAEFNGIALGEIKIDALLSQLSVNKQFNVRDYVGDNKLQVFPIERDYRPKPPPSTLFTKISEIPREDLFENLAKIRVNYGLYARDHDLHVLEGGMPGDKIKLHEAEDLHNRPVKQMGDYEVYTRRLKEIGGAPLREVEPPEVRSQAFGNPFRLDKKVVAVDEVGESVENPDSPAPSGRSLSTSSRGRRRIQALDAGAFTRFRQRRLTLSETSSLPSWSPCPSPMYDPEPEPSDSNGYASDSTGDSGISAPSSPTPSLLNGFSGLSLKRSVSFSDSDDGSSVDAAVPPVKKRRISQGTAGGLNYIALRDRKRDVVKIVKKLNPVKPFVVLAEVEKLATDCSIVDKFALFKQGIHAAKSINRTGVASVLETALRKISAQM</sequence>
<evidence type="ECO:0000259" key="2">
    <source>
        <dbReference type="PROSITE" id="PS50234"/>
    </source>
</evidence>
<feature type="domain" description="VWFA" evidence="2">
    <location>
        <begin position="3"/>
        <end position="150"/>
    </location>
</feature>
<feature type="region of interest" description="Disordered" evidence="1">
    <location>
        <begin position="664"/>
        <end position="688"/>
    </location>
</feature>
<dbReference type="InterPro" id="IPR036465">
    <property type="entry name" value="vWFA_dom_sf"/>
</dbReference>
<dbReference type="InterPro" id="IPR002035">
    <property type="entry name" value="VWF_A"/>
</dbReference>
<evidence type="ECO:0000313" key="4">
    <source>
        <dbReference type="WBParaSite" id="Pan_g4166.t1"/>
    </source>
</evidence>
<dbReference type="Gene3D" id="3.40.50.410">
    <property type="entry name" value="von Willebrand factor, type A domain"/>
    <property type="match status" value="1"/>
</dbReference>
<dbReference type="Proteomes" id="UP000492821">
    <property type="component" value="Unassembled WGS sequence"/>
</dbReference>
<dbReference type="WBParaSite" id="Pan_g4166.t1">
    <property type="protein sequence ID" value="Pan_g4166.t1"/>
    <property type="gene ID" value="Pan_g4166"/>
</dbReference>
<reference evidence="3" key="1">
    <citation type="journal article" date="2013" name="Genetics">
        <title>The draft genome and transcriptome of Panagrellus redivivus are shaped by the harsh demands of a free-living lifestyle.</title>
        <authorList>
            <person name="Srinivasan J."/>
            <person name="Dillman A.R."/>
            <person name="Macchietto M.G."/>
            <person name="Heikkinen L."/>
            <person name="Lakso M."/>
            <person name="Fracchia K.M."/>
            <person name="Antoshechkin I."/>
            <person name="Mortazavi A."/>
            <person name="Wong G."/>
            <person name="Sternberg P.W."/>
        </authorList>
    </citation>
    <scope>NUCLEOTIDE SEQUENCE [LARGE SCALE GENOMIC DNA]</scope>
    <source>
        <strain evidence="3">MT8872</strain>
    </source>
</reference>
<dbReference type="PANTHER" id="PTHR12957:SF2">
    <property type="entry name" value="INTEGRATOR COMPLEX SUBUNIT 6"/>
    <property type="match status" value="1"/>
</dbReference>
<dbReference type="InterPro" id="IPR057413">
    <property type="entry name" value="Beta-barrel_INTS6"/>
</dbReference>
<evidence type="ECO:0000313" key="3">
    <source>
        <dbReference type="Proteomes" id="UP000492821"/>
    </source>
</evidence>
<dbReference type="PROSITE" id="PS50234">
    <property type="entry name" value="VWFA"/>
    <property type="match status" value="1"/>
</dbReference>
<name>A0A7E4VXE8_PANRE</name>
<dbReference type="CDD" id="cd00198">
    <property type="entry name" value="vWFA"/>
    <property type="match status" value="1"/>
</dbReference>
<accession>A0A7E4VXE8</accession>
<dbReference type="Pfam" id="PF13519">
    <property type="entry name" value="VWA_2"/>
    <property type="match status" value="1"/>
</dbReference>
<dbReference type="GO" id="GO:0034472">
    <property type="term" value="P:snRNA 3'-end processing"/>
    <property type="evidence" value="ECO:0007669"/>
    <property type="project" value="TreeGrafter"/>
</dbReference>
<dbReference type="SUPFAM" id="SSF53300">
    <property type="entry name" value="vWA-like"/>
    <property type="match status" value="1"/>
</dbReference>
<reference evidence="4" key="2">
    <citation type="submission" date="2020-10" db="UniProtKB">
        <authorList>
            <consortium name="WormBaseParasite"/>
        </authorList>
    </citation>
    <scope>IDENTIFICATION</scope>
</reference>
<dbReference type="InterPro" id="IPR051113">
    <property type="entry name" value="Integrator_subunit6"/>
</dbReference>
<dbReference type="GO" id="GO:0032039">
    <property type="term" value="C:integrator complex"/>
    <property type="evidence" value="ECO:0007669"/>
    <property type="project" value="TreeGrafter"/>
</dbReference>
<feature type="compositionally biased region" description="Polar residues" evidence="1">
    <location>
        <begin position="732"/>
        <end position="754"/>
    </location>
</feature>
<organism evidence="3 4">
    <name type="scientific">Panagrellus redivivus</name>
    <name type="common">Microworm</name>
    <dbReference type="NCBI Taxonomy" id="6233"/>
    <lineage>
        <taxon>Eukaryota</taxon>
        <taxon>Metazoa</taxon>
        <taxon>Ecdysozoa</taxon>
        <taxon>Nematoda</taxon>
        <taxon>Chromadorea</taxon>
        <taxon>Rhabditida</taxon>
        <taxon>Tylenchina</taxon>
        <taxon>Panagrolaimomorpha</taxon>
        <taxon>Panagrolaimoidea</taxon>
        <taxon>Panagrolaimidae</taxon>
        <taxon>Panagrellus</taxon>
    </lineage>
</organism>
<dbReference type="PANTHER" id="PTHR12957">
    <property type="entry name" value="DEAD/H BOX POLYPEPTIDE 26/DICE1-RELATED"/>
    <property type="match status" value="1"/>
</dbReference>
<proteinExistence type="predicted"/>
<dbReference type="AlphaFoldDB" id="A0A7E4VXE8"/>
<keyword evidence="3" id="KW-1185">Reference proteome</keyword>
<dbReference type="Pfam" id="PF25462">
    <property type="entry name" value="Beta-barrel_INTS6"/>
    <property type="match status" value="1"/>
</dbReference>
<feature type="region of interest" description="Disordered" evidence="1">
    <location>
        <begin position="234"/>
        <end position="258"/>
    </location>
</feature>
<feature type="region of interest" description="Disordered" evidence="1">
    <location>
        <begin position="710"/>
        <end position="754"/>
    </location>
</feature>